<evidence type="ECO:0000313" key="1">
    <source>
        <dbReference type="EMBL" id="KAJ8874081.1"/>
    </source>
</evidence>
<keyword evidence="2" id="KW-1185">Reference proteome</keyword>
<reference evidence="1 2" key="1">
    <citation type="submission" date="2023-02" db="EMBL/GenBank/DDBJ databases">
        <title>LHISI_Scaffold_Assembly.</title>
        <authorList>
            <person name="Stuart O.P."/>
            <person name="Cleave R."/>
            <person name="Magrath M.J.L."/>
            <person name="Mikheyev A.S."/>
        </authorList>
    </citation>
    <scope>NUCLEOTIDE SEQUENCE [LARGE SCALE GENOMIC DNA]</scope>
    <source>
        <strain evidence="1">Daus_M_001</strain>
        <tissue evidence="1">Leg muscle</tissue>
    </source>
</reference>
<dbReference type="Proteomes" id="UP001159363">
    <property type="component" value="Chromosome 9"/>
</dbReference>
<dbReference type="EMBL" id="JARBHB010000010">
    <property type="protein sequence ID" value="KAJ8874081.1"/>
    <property type="molecule type" value="Genomic_DNA"/>
</dbReference>
<organism evidence="1 2">
    <name type="scientific">Dryococelus australis</name>
    <dbReference type="NCBI Taxonomy" id="614101"/>
    <lineage>
        <taxon>Eukaryota</taxon>
        <taxon>Metazoa</taxon>
        <taxon>Ecdysozoa</taxon>
        <taxon>Arthropoda</taxon>
        <taxon>Hexapoda</taxon>
        <taxon>Insecta</taxon>
        <taxon>Pterygota</taxon>
        <taxon>Neoptera</taxon>
        <taxon>Polyneoptera</taxon>
        <taxon>Phasmatodea</taxon>
        <taxon>Verophasmatodea</taxon>
        <taxon>Anareolatae</taxon>
        <taxon>Phasmatidae</taxon>
        <taxon>Eurycanthinae</taxon>
        <taxon>Dryococelus</taxon>
    </lineage>
</organism>
<proteinExistence type="predicted"/>
<sequence length="148" mass="17111">MTPQHTLFASIDWRFSQLGTSSRASETVVHREESVRQVSRKIYLTWWKNHLLPAPASSFMGSYYAPIGSGLRTFSTDTISVPDFFSKQLTIWSLVKPRSLQAMHVTFMTTWITAVMCGLMNDDMDNNCHVWPDENQHAAIRTHQTRFW</sequence>
<protein>
    <submittedName>
        <fullName evidence="1">Uncharacterized protein</fullName>
    </submittedName>
</protein>
<gene>
    <name evidence="1" type="ORF">PR048_024922</name>
</gene>
<name>A0ABQ9GPV8_9NEOP</name>
<evidence type="ECO:0000313" key="2">
    <source>
        <dbReference type="Proteomes" id="UP001159363"/>
    </source>
</evidence>
<comment type="caution">
    <text evidence="1">The sequence shown here is derived from an EMBL/GenBank/DDBJ whole genome shotgun (WGS) entry which is preliminary data.</text>
</comment>
<accession>A0ABQ9GPV8</accession>